<name>A0A8G0ZUS5_9RHOB</name>
<dbReference type="KEGG" id="nsm:JO391_04950"/>
<dbReference type="PANTHER" id="PTHR11358:SF26">
    <property type="entry name" value="GUANIDINO ACID HYDROLASE, MITOCHONDRIAL"/>
    <property type="match status" value="1"/>
</dbReference>
<evidence type="ECO:0000313" key="5">
    <source>
        <dbReference type="Proteomes" id="UP000826300"/>
    </source>
</evidence>
<sequence>MASLKAMFGAGEAKTFLGLPACADLRQLDRRIAVMGADGCTPYPSVGFYCAGGPAAIRAAGQAYAANLAHVNFDLGGPVFPGAIAAVDAGDIPVAPDDPVGNRSRIEAAVGAVLDRRGVPVLLGGDDSLPIPMLGAWAGRGRRLTVLQIDAHVDWRDEVGGERWGLSSTMRRASEMGHVERIVQVGQRGIGSARMEDARAALDWGVSFVPAGEVARDGVWRAVDLVPEGSEVVVCLDVDALDPSVMPAVIGRTSGGLSYWQVMELIGGVAERARIGGFALTEFMPDRDIDGLGALVAAQLLTGVLGVIARQG</sequence>
<evidence type="ECO:0000256" key="1">
    <source>
        <dbReference type="ARBA" id="ARBA00022723"/>
    </source>
</evidence>
<dbReference type="GO" id="GO:0008783">
    <property type="term" value="F:agmatinase activity"/>
    <property type="evidence" value="ECO:0007669"/>
    <property type="project" value="TreeGrafter"/>
</dbReference>
<keyword evidence="5" id="KW-1185">Reference proteome</keyword>
<dbReference type="PROSITE" id="PS51409">
    <property type="entry name" value="ARGINASE_2"/>
    <property type="match status" value="1"/>
</dbReference>
<dbReference type="Pfam" id="PF00491">
    <property type="entry name" value="Arginase"/>
    <property type="match status" value="1"/>
</dbReference>
<dbReference type="RefSeq" id="WP_220663081.1">
    <property type="nucleotide sequence ID" value="NZ_CP069370.1"/>
</dbReference>
<dbReference type="Gene3D" id="3.40.800.10">
    <property type="entry name" value="Ureohydrolase domain"/>
    <property type="match status" value="1"/>
</dbReference>
<dbReference type="InterPro" id="IPR023696">
    <property type="entry name" value="Ureohydrolase_dom_sf"/>
</dbReference>
<keyword evidence="1" id="KW-0479">Metal-binding</keyword>
<keyword evidence="2" id="KW-0378">Hydrolase</keyword>
<evidence type="ECO:0000313" key="4">
    <source>
        <dbReference type="EMBL" id="QYZ70864.1"/>
    </source>
</evidence>
<dbReference type="EMBL" id="CP069370">
    <property type="protein sequence ID" value="QYZ70864.1"/>
    <property type="molecule type" value="Genomic_DNA"/>
</dbReference>
<reference evidence="4" key="1">
    <citation type="submission" date="2021-02" db="EMBL/GenBank/DDBJ databases">
        <title>Rhodobacter shimadae sp. nov., an aerobic anoxygenic phototrophic bacterium isolated from a hot spring.</title>
        <authorList>
            <person name="Muramatsu S."/>
            <person name="Haruta S."/>
            <person name="Hirose S."/>
            <person name="Hanada S."/>
        </authorList>
    </citation>
    <scope>NUCLEOTIDE SEQUENCE</scope>
    <source>
        <strain evidence="4">N10</strain>
    </source>
</reference>
<gene>
    <name evidence="4" type="ORF">JO391_04950</name>
</gene>
<organism evidence="4 5">
    <name type="scientific">Neotabrizicola shimadae</name>
    <dbReference type="NCBI Taxonomy" id="2807096"/>
    <lineage>
        <taxon>Bacteria</taxon>
        <taxon>Pseudomonadati</taxon>
        <taxon>Pseudomonadota</taxon>
        <taxon>Alphaproteobacteria</taxon>
        <taxon>Rhodobacterales</taxon>
        <taxon>Paracoccaceae</taxon>
        <taxon>Neotabrizicola</taxon>
    </lineage>
</organism>
<dbReference type="PANTHER" id="PTHR11358">
    <property type="entry name" value="ARGINASE/AGMATINASE"/>
    <property type="match status" value="1"/>
</dbReference>
<dbReference type="GO" id="GO:0033389">
    <property type="term" value="P:putrescine biosynthetic process from arginine, via agmatine"/>
    <property type="evidence" value="ECO:0007669"/>
    <property type="project" value="TreeGrafter"/>
</dbReference>
<dbReference type="GO" id="GO:0046872">
    <property type="term" value="F:metal ion binding"/>
    <property type="evidence" value="ECO:0007669"/>
    <property type="project" value="UniProtKB-KW"/>
</dbReference>
<dbReference type="InterPro" id="IPR006035">
    <property type="entry name" value="Ureohydrolase"/>
</dbReference>
<evidence type="ECO:0000256" key="2">
    <source>
        <dbReference type="ARBA" id="ARBA00022801"/>
    </source>
</evidence>
<evidence type="ECO:0000256" key="3">
    <source>
        <dbReference type="PROSITE-ProRule" id="PRU00742"/>
    </source>
</evidence>
<dbReference type="Proteomes" id="UP000826300">
    <property type="component" value="Chromosome"/>
</dbReference>
<proteinExistence type="inferred from homology"/>
<dbReference type="SUPFAM" id="SSF52768">
    <property type="entry name" value="Arginase/deacetylase"/>
    <property type="match status" value="1"/>
</dbReference>
<dbReference type="AlphaFoldDB" id="A0A8G0ZUS5"/>
<accession>A0A8G0ZUS5</accession>
<dbReference type="PIRSF" id="PIRSF036979">
    <property type="entry name" value="Arginase"/>
    <property type="match status" value="1"/>
</dbReference>
<comment type="similarity">
    <text evidence="3">Belongs to the arginase family.</text>
</comment>
<protein>
    <submittedName>
        <fullName evidence="4">Arginase family protein</fullName>
    </submittedName>
</protein>